<dbReference type="InterPro" id="IPR036390">
    <property type="entry name" value="WH_DNA-bd_sf"/>
</dbReference>
<dbReference type="SMART" id="SM00347">
    <property type="entry name" value="HTH_MARR"/>
    <property type="match status" value="1"/>
</dbReference>
<dbReference type="GO" id="GO:0003677">
    <property type="term" value="F:DNA binding"/>
    <property type="evidence" value="ECO:0007669"/>
    <property type="project" value="UniProtKB-KW"/>
</dbReference>
<reference evidence="5 6" key="1">
    <citation type="journal article" date="2014" name="Antonie Van Leeuwenhoek">
        <title>Hyphomonas beringensis sp. nov. and Hyphomonas chukchiensis sp. nov., isolated from surface seawater of the Bering Sea and Chukchi Sea.</title>
        <authorList>
            <person name="Li C."/>
            <person name="Lai Q."/>
            <person name="Li G."/>
            <person name="Dong C."/>
            <person name="Wang J."/>
            <person name="Liao Y."/>
            <person name="Shao Z."/>
        </authorList>
    </citation>
    <scope>NUCLEOTIDE SEQUENCE [LARGE SCALE GENOMIC DNA]</scope>
    <source>
        <strain evidence="5 6">MHS-3</strain>
    </source>
</reference>
<comment type="caution">
    <text evidence="5">The sequence shown here is derived from an EMBL/GenBank/DDBJ whole genome shotgun (WGS) entry which is preliminary data.</text>
</comment>
<sequence>MSRPAGLAGDPVEFAAMTEISIIAHLADTAFARRLPDGLTTAQFAVLNHLLRLDTQQTIGELARALQVSQPTMSSTVRRLEEKGLVTPVPDPDDRRIRRIRVTPAGTAARKAAVQALDASRSELASLTRQEWKQLLPLLNKLRVALDSAR</sequence>
<dbReference type="SUPFAM" id="SSF46785">
    <property type="entry name" value="Winged helix' DNA-binding domain"/>
    <property type="match status" value="1"/>
</dbReference>
<keyword evidence="1" id="KW-0805">Transcription regulation</keyword>
<dbReference type="PROSITE" id="PS01117">
    <property type="entry name" value="HTH_MARR_1"/>
    <property type="match status" value="1"/>
</dbReference>
<dbReference type="InterPro" id="IPR039422">
    <property type="entry name" value="MarR/SlyA-like"/>
</dbReference>
<evidence type="ECO:0000313" key="6">
    <source>
        <dbReference type="Proteomes" id="UP000027446"/>
    </source>
</evidence>
<dbReference type="AlphaFoldDB" id="A0A069E650"/>
<keyword evidence="2" id="KW-0238">DNA-binding</keyword>
<feature type="domain" description="HTH marR-type" evidence="4">
    <location>
        <begin position="1"/>
        <end position="144"/>
    </location>
</feature>
<evidence type="ECO:0000256" key="2">
    <source>
        <dbReference type="ARBA" id="ARBA00023125"/>
    </source>
</evidence>
<dbReference type="OrthoDB" id="6400670at2"/>
<dbReference type="EMBL" id="ARYH01000001">
    <property type="protein sequence ID" value="KCZ85745.1"/>
    <property type="molecule type" value="Genomic_DNA"/>
</dbReference>
<gene>
    <name evidence="5" type="ORF">HAD_08670</name>
</gene>
<dbReference type="PANTHER" id="PTHR33164:SF43">
    <property type="entry name" value="HTH-TYPE TRANSCRIPTIONAL REPRESSOR YETL"/>
    <property type="match status" value="1"/>
</dbReference>
<accession>A0A069E650</accession>
<dbReference type="Pfam" id="PF12802">
    <property type="entry name" value="MarR_2"/>
    <property type="match status" value="1"/>
</dbReference>
<proteinExistence type="predicted"/>
<dbReference type="PRINTS" id="PR00598">
    <property type="entry name" value="HTHMARR"/>
</dbReference>
<dbReference type="PATRIC" id="fig|1280949.3.peg.1770"/>
<dbReference type="InterPro" id="IPR011991">
    <property type="entry name" value="ArsR-like_HTH"/>
</dbReference>
<organism evidence="5 6">
    <name type="scientific">Hyphomonas adhaerens MHS-3</name>
    <dbReference type="NCBI Taxonomy" id="1280949"/>
    <lineage>
        <taxon>Bacteria</taxon>
        <taxon>Pseudomonadati</taxon>
        <taxon>Pseudomonadota</taxon>
        <taxon>Alphaproteobacteria</taxon>
        <taxon>Hyphomonadales</taxon>
        <taxon>Hyphomonadaceae</taxon>
        <taxon>Hyphomonas</taxon>
    </lineage>
</organism>
<dbReference type="PROSITE" id="PS50995">
    <property type="entry name" value="HTH_MARR_2"/>
    <property type="match status" value="1"/>
</dbReference>
<dbReference type="RefSeq" id="WP_035570545.1">
    <property type="nucleotide sequence ID" value="NZ_ARYH01000001.1"/>
</dbReference>
<name>A0A069E650_9PROT</name>
<dbReference type="InterPro" id="IPR023187">
    <property type="entry name" value="Tscrpt_reg_MarR-type_CS"/>
</dbReference>
<dbReference type="GO" id="GO:0006950">
    <property type="term" value="P:response to stress"/>
    <property type="evidence" value="ECO:0007669"/>
    <property type="project" value="TreeGrafter"/>
</dbReference>
<keyword evidence="3" id="KW-0804">Transcription</keyword>
<dbReference type="PANTHER" id="PTHR33164">
    <property type="entry name" value="TRANSCRIPTIONAL REGULATOR, MARR FAMILY"/>
    <property type="match status" value="1"/>
</dbReference>
<dbReference type="eggNOG" id="COG1846">
    <property type="taxonomic scope" value="Bacteria"/>
</dbReference>
<evidence type="ECO:0000259" key="4">
    <source>
        <dbReference type="PROSITE" id="PS50995"/>
    </source>
</evidence>
<dbReference type="InterPro" id="IPR036388">
    <property type="entry name" value="WH-like_DNA-bd_sf"/>
</dbReference>
<dbReference type="InterPro" id="IPR000835">
    <property type="entry name" value="HTH_MarR-typ"/>
</dbReference>
<evidence type="ECO:0000256" key="3">
    <source>
        <dbReference type="ARBA" id="ARBA00023163"/>
    </source>
</evidence>
<dbReference type="GO" id="GO:0003700">
    <property type="term" value="F:DNA-binding transcription factor activity"/>
    <property type="evidence" value="ECO:0007669"/>
    <property type="project" value="InterPro"/>
</dbReference>
<dbReference type="CDD" id="cd00090">
    <property type="entry name" value="HTH_ARSR"/>
    <property type="match status" value="1"/>
</dbReference>
<dbReference type="Gene3D" id="1.10.10.10">
    <property type="entry name" value="Winged helix-like DNA-binding domain superfamily/Winged helix DNA-binding domain"/>
    <property type="match status" value="1"/>
</dbReference>
<dbReference type="Proteomes" id="UP000027446">
    <property type="component" value="Unassembled WGS sequence"/>
</dbReference>
<protein>
    <submittedName>
        <fullName evidence="5">MarR family transcriptional regulator</fullName>
    </submittedName>
</protein>
<evidence type="ECO:0000256" key="1">
    <source>
        <dbReference type="ARBA" id="ARBA00023015"/>
    </source>
</evidence>
<keyword evidence="6" id="KW-1185">Reference proteome</keyword>
<dbReference type="STRING" id="1280949.HAD_08670"/>
<evidence type="ECO:0000313" key="5">
    <source>
        <dbReference type="EMBL" id="KCZ85745.1"/>
    </source>
</evidence>